<dbReference type="GO" id="GO:0003735">
    <property type="term" value="F:structural constituent of ribosome"/>
    <property type="evidence" value="ECO:0007669"/>
    <property type="project" value="UniProtKB-UniRule"/>
</dbReference>
<dbReference type="AlphaFoldDB" id="A0A2H0BX58"/>
<evidence type="ECO:0000256" key="1">
    <source>
        <dbReference type="ARBA" id="ARBA00008945"/>
    </source>
</evidence>
<name>A0A2H0BX58_9BACT</name>
<evidence type="ECO:0000259" key="10">
    <source>
        <dbReference type="PROSITE" id="PS50881"/>
    </source>
</evidence>
<dbReference type="InterPro" id="IPR000851">
    <property type="entry name" value="Ribosomal_uS5"/>
</dbReference>
<sequence length="144" mass="15001">MRENSEFEEKVIQIKRTSKKTTGGSAISFSAFCVVGDKKGKVGVALGKASDVASAIRKGMKRAKKNMITVSMKGSTIPHVVEIKKGAALVLLKPAPDGTGVRAGGAVRAVVEAAGIQNIVSKILGTRNKISNATAVIEGLKKLK</sequence>
<dbReference type="Pfam" id="PF03719">
    <property type="entry name" value="Ribosomal_S5_C"/>
    <property type="match status" value="1"/>
</dbReference>
<comment type="caution">
    <text evidence="11">The sequence shown here is derived from an EMBL/GenBank/DDBJ whole genome shotgun (WGS) entry which is preliminary data.</text>
</comment>
<dbReference type="GO" id="GO:0005737">
    <property type="term" value="C:cytoplasm"/>
    <property type="evidence" value="ECO:0007669"/>
    <property type="project" value="UniProtKB-ARBA"/>
</dbReference>
<evidence type="ECO:0000256" key="3">
    <source>
        <dbReference type="ARBA" id="ARBA00022884"/>
    </source>
</evidence>
<dbReference type="Gene3D" id="3.30.230.10">
    <property type="match status" value="1"/>
</dbReference>
<dbReference type="FunFam" id="3.30.230.10:FF:000002">
    <property type="entry name" value="30S ribosomal protein S5"/>
    <property type="match status" value="1"/>
</dbReference>
<keyword evidence="2" id="KW-0699">rRNA-binding</keyword>
<evidence type="ECO:0000256" key="7">
    <source>
        <dbReference type="ARBA" id="ARBA00035519"/>
    </source>
</evidence>
<dbReference type="Gene3D" id="3.30.160.20">
    <property type="match status" value="1"/>
</dbReference>
<dbReference type="InterPro" id="IPR020568">
    <property type="entry name" value="Ribosomal_Su5_D2-typ_SF"/>
</dbReference>
<dbReference type="PANTHER" id="PTHR48277:SF1">
    <property type="entry name" value="MITOCHONDRIAL RIBOSOMAL PROTEIN S5"/>
    <property type="match status" value="1"/>
</dbReference>
<dbReference type="InterPro" id="IPR005712">
    <property type="entry name" value="Ribosomal_uS5_bac-type"/>
</dbReference>
<evidence type="ECO:0000256" key="6">
    <source>
        <dbReference type="ARBA" id="ARBA00035255"/>
    </source>
</evidence>
<dbReference type="InterPro" id="IPR014721">
    <property type="entry name" value="Ribsml_uS5_D2-typ_fold_subgr"/>
</dbReference>
<dbReference type="InterPro" id="IPR013810">
    <property type="entry name" value="Ribosomal_uS5_N"/>
</dbReference>
<dbReference type="Proteomes" id="UP000231246">
    <property type="component" value="Unassembled WGS sequence"/>
</dbReference>
<keyword evidence="4 8" id="KW-0689">Ribosomal protein</keyword>
<evidence type="ECO:0000256" key="5">
    <source>
        <dbReference type="ARBA" id="ARBA00023274"/>
    </source>
</evidence>
<feature type="domain" description="S5 DRBM" evidence="10">
    <location>
        <begin position="7"/>
        <end position="70"/>
    </location>
</feature>
<protein>
    <recommendedName>
        <fullName evidence="6">Small ribosomal subunit protein uS5</fullName>
    </recommendedName>
    <alternativeName>
        <fullName evidence="7">30S ribosomal protein S5</fullName>
    </alternativeName>
</protein>
<dbReference type="GO" id="GO:0019843">
    <property type="term" value="F:rRNA binding"/>
    <property type="evidence" value="ECO:0007669"/>
    <property type="project" value="UniProtKB-KW"/>
</dbReference>
<dbReference type="PROSITE" id="PS50881">
    <property type="entry name" value="S5_DSRBD"/>
    <property type="match status" value="1"/>
</dbReference>
<organism evidence="11 12">
    <name type="scientific">Candidatus Roizmanbacteria bacterium CG22_combo_CG10-13_8_21_14_all_38_20</name>
    <dbReference type="NCBI Taxonomy" id="1974862"/>
    <lineage>
        <taxon>Bacteria</taxon>
        <taxon>Candidatus Roizmaniibacteriota</taxon>
    </lineage>
</organism>
<dbReference type="SUPFAM" id="SSF54768">
    <property type="entry name" value="dsRNA-binding domain-like"/>
    <property type="match status" value="1"/>
</dbReference>
<dbReference type="InterPro" id="IPR005324">
    <property type="entry name" value="Ribosomal_uS5_C"/>
</dbReference>
<dbReference type="GO" id="GO:0015935">
    <property type="term" value="C:small ribosomal subunit"/>
    <property type="evidence" value="ECO:0007669"/>
    <property type="project" value="InterPro"/>
</dbReference>
<gene>
    <name evidence="11" type="ORF">COW99_00600</name>
</gene>
<dbReference type="Pfam" id="PF00333">
    <property type="entry name" value="Ribosomal_S5"/>
    <property type="match status" value="1"/>
</dbReference>
<evidence type="ECO:0000256" key="2">
    <source>
        <dbReference type="ARBA" id="ARBA00022730"/>
    </source>
</evidence>
<keyword evidence="5 8" id="KW-0687">Ribonucleoprotein</keyword>
<evidence type="ECO:0000313" key="12">
    <source>
        <dbReference type="Proteomes" id="UP000231246"/>
    </source>
</evidence>
<dbReference type="SUPFAM" id="SSF54211">
    <property type="entry name" value="Ribosomal protein S5 domain 2-like"/>
    <property type="match status" value="1"/>
</dbReference>
<evidence type="ECO:0000256" key="8">
    <source>
        <dbReference type="PROSITE-ProRule" id="PRU00268"/>
    </source>
</evidence>
<accession>A0A2H0BX58</accession>
<dbReference type="GO" id="GO:0006412">
    <property type="term" value="P:translation"/>
    <property type="evidence" value="ECO:0007669"/>
    <property type="project" value="InterPro"/>
</dbReference>
<dbReference type="EMBL" id="PCTA01000003">
    <property type="protein sequence ID" value="PIP62191.1"/>
    <property type="molecule type" value="Genomic_DNA"/>
</dbReference>
<evidence type="ECO:0000256" key="4">
    <source>
        <dbReference type="ARBA" id="ARBA00022980"/>
    </source>
</evidence>
<dbReference type="PANTHER" id="PTHR48277">
    <property type="entry name" value="MITOCHONDRIAL RIBOSOMAL PROTEIN S5"/>
    <property type="match status" value="1"/>
</dbReference>
<comment type="similarity">
    <text evidence="1 9">Belongs to the universal ribosomal protein uS5 family.</text>
</comment>
<evidence type="ECO:0000313" key="11">
    <source>
        <dbReference type="EMBL" id="PIP62191.1"/>
    </source>
</evidence>
<dbReference type="NCBIfam" id="TIGR01021">
    <property type="entry name" value="rpsE_bact"/>
    <property type="match status" value="1"/>
</dbReference>
<keyword evidence="3" id="KW-0694">RNA-binding</keyword>
<reference evidence="11 12" key="1">
    <citation type="submission" date="2017-09" db="EMBL/GenBank/DDBJ databases">
        <title>Depth-based differentiation of microbial function through sediment-hosted aquifers and enrichment of novel symbionts in the deep terrestrial subsurface.</title>
        <authorList>
            <person name="Probst A.J."/>
            <person name="Ladd B."/>
            <person name="Jarett J.K."/>
            <person name="Geller-Mcgrath D.E."/>
            <person name="Sieber C.M."/>
            <person name="Emerson J.B."/>
            <person name="Anantharaman K."/>
            <person name="Thomas B.C."/>
            <person name="Malmstrom R."/>
            <person name="Stieglmeier M."/>
            <person name="Klingl A."/>
            <person name="Woyke T."/>
            <person name="Ryan C.M."/>
            <person name="Banfield J.F."/>
        </authorList>
    </citation>
    <scope>NUCLEOTIDE SEQUENCE [LARGE SCALE GENOMIC DNA]</scope>
    <source>
        <strain evidence="11">CG22_combo_CG10-13_8_21_14_all_38_20</strain>
    </source>
</reference>
<proteinExistence type="inferred from homology"/>
<evidence type="ECO:0000256" key="9">
    <source>
        <dbReference type="RuleBase" id="RU003823"/>
    </source>
</evidence>